<keyword evidence="2" id="KW-0285">Flavoprotein</keyword>
<sequence length="307" mass="35362">MSDKRMPSHHGYEEKKSGIYPNDTMRLLMERASCRNFKDQKIPGEVLNLILDAGVHAPTGGNLQPYSVIKIESSETRGKLAEMCMQNFIAQAPVNLLFCIDWHRLERWAKLEIAPFTATSSFRHFWISFQDTIISAQNICTAADAMGLGSVYIGTIMDLMPEIRDLCALPKGVLPVVLLCLGYPKSELMVRRKLGREVVVHDEKYREIDELELKSVFDKKYHHVKIEMTDERLERIKEVCEKVHGAAFAEKCIEDIKKKVYINAAQRYFGLHYNADLMPDSNEEFLTWMKEFGFGWFEKYKPAQSPD</sequence>
<dbReference type="InterPro" id="IPR016446">
    <property type="entry name" value="Flavin_OxRdtase_Frp"/>
</dbReference>
<evidence type="ECO:0000256" key="1">
    <source>
        <dbReference type="ARBA" id="ARBA00008366"/>
    </source>
</evidence>
<comment type="similarity">
    <text evidence="1">Belongs to the flavin oxidoreductase frp family.</text>
</comment>
<dbReference type="SUPFAM" id="SSF55469">
    <property type="entry name" value="FMN-dependent nitroreductase-like"/>
    <property type="match status" value="1"/>
</dbReference>
<dbReference type="InterPro" id="IPR029479">
    <property type="entry name" value="Nitroreductase"/>
</dbReference>
<dbReference type="Gene3D" id="3.40.109.10">
    <property type="entry name" value="NADH Oxidase"/>
    <property type="match status" value="1"/>
</dbReference>
<dbReference type="EMBL" id="LJVE01000068">
    <property type="protein sequence ID" value="KPL14075.1"/>
    <property type="molecule type" value="Genomic_DNA"/>
</dbReference>
<evidence type="ECO:0000256" key="2">
    <source>
        <dbReference type="ARBA" id="ARBA00022630"/>
    </source>
</evidence>
<evidence type="ECO:0000313" key="6">
    <source>
        <dbReference type="EMBL" id="KPL14075.1"/>
    </source>
</evidence>
<accession>A0A0S8JZ09</accession>
<evidence type="ECO:0000256" key="3">
    <source>
        <dbReference type="ARBA" id="ARBA00022643"/>
    </source>
</evidence>
<name>A0A0S8JZ09_UNCW3</name>
<keyword evidence="3" id="KW-0288">FMN</keyword>
<evidence type="ECO:0000259" key="5">
    <source>
        <dbReference type="Pfam" id="PF00881"/>
    </source>
</evidence>
<evidence type="ECO:0000313" key="7">
    <source>
        <dbReference type="Proteomes" id="UP000050975"/>
    </source>
</evidence>
<dbReference type="InterPro" id="IPR000415">
    <property type="entry name" value="Nitroreductase-like"/>
</dbReference>
<dbReference type="Pfam" id="PF00881">
    <property type="entry name" value="Nitroreductase"/>
    <property type="match status" value="1"/>
</dbReference>
<gene>
    <name evidence="6" type="ORF">AMJ74_04085</name>
</gene>
<dbReference type="PANTHER" id="PTHR43425">
    <property type="entry name" value="OXYGEN-INSENSITIVE NADPH NITROREDUCTASE"/>
    <property type="match status" value="1"/>
</dbReference>
<reference evidence="6 7" key="1">
    <citation type="journal article" date="2015" name="Microbiome">
        <title>Genomic resolution of linkages in carbon, nitrogen, and sulfur cycling among widespread estuary sediment bacteria.</title>
        <authorList>
            <person name="Baker B.J."/>
            <person name="Lazar C.S."/>
            <person name="Teske A.P."/>
            <person name="Dick G.J."/>
        </authorList>
    </citation>
    <scope>NUCLEOTIDE SEQUENCE [LARGE SCALE GENOMIC DNA]</scope>
    <source>
        <strain evidence="6">SM1_77</strain>
    </source>
</reference>
<keyword evidence="4" id="KW-0560">Oxidoreductase</keyword>
<feature type="domain" description="Nitroreductase" evidence="5">
    <location>
        <begin position="29"/>
        <end position="183"/>
    </location>
</feature>
<evidence type="ECO:0000256" key="4">
    <source>
        <dbReference type="ARBA" id="ARBA00023002"/>
    </source>
</evidence>
<dbReference type="Proteomes" id="UP000050975">
    <property type="component" value="Unassembled WGS sequence"/>
</dbReference>
<comment type="caution">
    <text evidence="6">The sequence shown here is derived from an EMBL/GenBank/DDBJ whole genome shotgun (WGS) entry which is preliminary data.</text>
</comment>
<organism evidence="6 7">
    <name type="scientific">candidate division WOR_3 bacterium SM1_77</name>
    <dbReference type="NCBI Taxonomy" id="1703778"/>
    <lineage>
        <taxon>Bacteria</taxon>
        <taxon>Bacteria division WOR-3</taxon>
    </lineage>
</organism>
<dbReference type="PANTHER" id="PTHR43425:SF2">
    <property type="entry name" value="OXYGEN-INSENSITIVE NADPH NITROREDUCTASE"/>
    <property type="match status" value="1"/>
</dbReference>
<dbReference type="GO" id="GO:0016491">
    <property type="term" value="F:oxidoreductase activity"/>
    <property type="evidence" value="ECO:0007669"/>
    <property type="project" value="UniProtKB-KW"/>
</dbReference>
<protein>
    <recommendedName>
        <fullName evidence="5">Nitroreductase domain-containing protein</fullName>
    </recommendedName>
</protein>
<dbReference type="AlphaFoldDB" id="A0A0S8JZ09"/>
<proteinExistence type="inferred from homology"/>